<evidence type="ECO:0000256" key="4">
    <source>
        <dbReference type="ARBA" id="ARBA00022759"/>
    </source>
</evidence>
<dbReference type="PANTHER" id="PTHR33146">
    <property type="entry name" value="ENDONUCLEASE 4"/>
    <property type="match status" value="1"/>
</dbReference>
<dbReference type="OrthoDB" id="441446at2759"/>
<keyword evidence="8" id="KW-0472">Membrane</keyword>
<evidence type="ECO:0000313" key="9">
    <source>
        <dbReference type="EMBL" id="OHT07683.1"/>
    </source>
</evidence>
<dbReference type="GO" id="GO:0006308">
    <property type="term" value="P:DNA catabolic process"/>
    <property type="evidence" value="ECO:0007669"/>
    <property type="project" value="InterPro"/>
</dbReference>
<keyword evidence="7" id="KW-0325">Glycoprotein</keyword>
<evidence type="ECO:0000256" key="7">
    <source>
        <dbReference type="ARBA" id="ARBA00023180"/>
    </source>
</evidence>
<dbReference type="SUPFAM" id="SSF48537">
    <property type="entry name" value="Phospholipase C/P1 nuclease"/>
    <property type="match status" value="1"/>
</dbReference>
<name>A0A1J4K8Z1_9EUKA</name>
<dbReference type="GO" id="GO:0004519">
    <property type="term" value="F:endonuclease activity"/>
    <property type="evidence" value="ECO:0007669"/>
    <property type="project" value="UniProtKB-KW"/>
</dbReference>
<feature type="transmembrane region" description="Helical" evidence="8">
    <location>
        <begin position="293"/>
        <end position="314"/>
    </location>
</feature>
<dbReference type="VEuPathDB" id="TrichDB:TRFO_24106"/>
<keyword evidence="5" id="KW-0378">Hydrolase</keyword>
<dbReference type="Pfam" id="PF02265">
    <property type="entry name" value="S1-P1_nuclease"/>
    <property type="match status" value="1"/>
</dbReference>
<comment type="similarity">
    <text evidence="1">Belongs to the nuclease type I family.</text>
</comment>
<proteinExistence type="inferred from homology"/>
<organism evidence="9 10">
    <name type="scientific">Tritrichomonas foetus</name>
    <dbReference type="NCBI Taxonomy" id="1144522"/>
    <lineage>
        <taxon>Eukaryota</taxon>
        <taxon>Metamonada</taxon>
        <taxon>Parabasalia</taxon>
        <taxon>Tritrichomonadida</taxon>
        <taxon>Tritrichomonadidae</taxon>
        <taxon>Tritrichomonas</taxon>
    </lineage>
</organism>
<dbReference type="RefSeq" id="XP_068360819.1">
    <property type="nucleotide sequence ID" value="XM_068503563.1"/>
</dbReference>
<dbReference type="EMBL" id="MLAK01000690">
    <property type="protein sequence ID" value="OHT07683.1"/>
    <property type="molecule type" value="Genomic_DNA"/>
</dbReference>
<dbReference type="InterPro" id="IPR003154">
    <property type="entry name" value="S1/P1nuclease"/>
</dbReference>
<keyword evidence="8" id="KW-0812">Transmembrane</keyword>
<sequence>MIFAFLLGSCFCWEEEPMIIAMEIAFRQIGDNAHTTVKKVLQMNHENLIRDSIIGAWINSIEKPPSNTYTFNHWRFTRTPINRNLPDESITMHENLDDLQAQLKEFDDSLYRSSILQPWPYTVAFKSYFGLVGDVYSPLHNAELFDERFPEGDNCGRNFFIKYNGKNISLYDFWETGCGRFTKSLPYSDDDWKEIDKLADQLREEIPYTSFKDASTSFEIIGEESKNIANQTVYSIQYNQELKDDDEYVKQCKEITTQRIVFAAYKISVQLKKFNVPSFPEKAPEQPVGSSEIVAWAAFSLLLPAFIFSVWKYLSDKIKFD</sequence>
<dbReference type="GeneID" id="94838267"/>
<evidence type="ECO:0000313" key="10">
    <source>
        <dbReference type="Proteomes" id="UP000179807"/>
    </source>
</evidence>
<evidence type="ECO:0000256" key="6">
    <source>
        <dbReference type="ARBA" id="ARBA00023157"/>
    </source>
</evidence>
<keyword evidence="2" id="KW-0540">Nuclease</keyword>
<reference evidence="9" key="1">
    <citation type="submission" date="2016-10" db="EMBL/GenBank/DDBJ databases">
        <authorList>
            <person name="Benchimol M."/>
            <person name="Almeida L.G."/>
            <person name="Vasconcelos A.T."/>
            <person name="Perreira-Neves A."/>
            <person name="Rosa I.A."/>
            <person name="Tasca T."/>
            <person name="Bogo M.R."/>
            <person name="de Souza W."/>
        </authorList>
    </citation>
    <scope>NUCLEOTIDE SEQUENCE [LARGE SCALE GENOMIC DNA]</scope>
    <source>
        <strain evidence="9">K</strain>
    </source>
</reference>
<comment type="caution">
    <text evidence="9">The sequence shown here is derived from an EMBL/GenBank/DDBJ whole genome shotgun (WGS) entry which is preliminary data.</text>
</comment>
<evidence type="ECO:0000256" key="8">
    <source>
        <dbReference type="SAM" id="Phobius"/>
    </source>
</evidence>
<keyword evidence="4" id="KW-0255">Endonuclease</keyword>
<dbReference type="GO" id="GO:0003676">
    <property type="term" value="F:nucleic acid binding"/>
    <property type="evidence" value="ECO:0007669"/>
    <property type="project" value="InterPro"/>
</dbReference>
<evidence type="ECO:0000256" key="5">
    <source>
        <dbReference type="ARBA" id="ARBA00022801"/>
    </source>
</evidence>
<keyword evidence="8" id="KW-1133">Transmembrane helix</keyword>
<dbReference type="PANTHER" id="PTHR33146:SF10">
    <property type="entry name" value="STRAND-SPECIFIC NUCLEASE, PUTATIVE-RELATED"/>
    <property type="match status" value="1"/>
</dbReference>
<dbReference type="GO" id="GO:0016788">
    <property type="term" value="F:hydrolase activity, acting on ester bonds"/>
    <property type="evidence" value="ECO:0007669"/>
    <property type="project" value="InterPro"/>
</dbReference>
<protein>
    <submittedName>
        <fullName evidence="9">Uncharacterized protein</fullName>
    </submittedName>
</protein>
<dbReference type="InterPro" id="IPR008947">
    <property type="entry name" value="PLipase_C/P1_nuclease_dom_sf"/>
</dbReference>
<dbReference type="Gene3D" id="1.10.575.10">
    <property type="entry name" value="P1 Nuclease"/>
    <property type="match status" value="1"/>
</dbReference>
<dbReference type="Proteomes" id="UP000179807">
    <property type="component" value="Unassembled WGS sequence"/>
</dbReference>
<evidence type="ECO:0000256" key="1">
    <source>
        <dbReference type="ARBA" id="ARBA00009547"/>
    </source>
</evidence>
<keyword evidence="10" id="KW-1185">Reference proteome</keyword>
<keyword evidence="6" id="KW-1015">Disulfide bond</keyword>
<evidence type="ECO:0000256" key="2">
    <source>
        <dbReference type="ARBA" id="ARBA00022722"/>
    </source>
</evidence>
<dbReference type="GO" id="GO:0046872">
    <property type="term" value="F:metal ion binding"/>
    <property type="evidence" value="ECO:0007669"/>
    <property type="project" value="UniProtKB-KW"/>
</dbReference>
<evidence type="ECO:0000256" key="3">
    <source>
        <dbReference type="ARBA" id="ARBA00022723"/>
    </source>
</evidence>
<dbReference type="AlphaFoldDB" id="A0A1J4K8Z1"/>
<keyword evidence="3" id="KW-0479">Metal-binding</keyword>
<accession>A0A1J4K8Z1</accession>
<gene>
    <name evidence="9" type="ORF">TRFO_24106</name>
</gene>